<dbReference type="GO" id="GO:0007165">
    <property type="term" value="P:signal transduction"/>
    <property type="evidence" value="ECO:0007669"/>
    <property type="project" value="UniProtKB-KW"/>
</dbReference>
<keyword evidence="5" id="KW-0552">Olfaction</keyword>
<keyword evidence="8" id="KW-0675">Receptor</keyword>
<feature type="transmembrane region" description="Helical" evidence="13">
    <location>
        <begin position="128"/>
        <end position="146"/>
    </location>
</feature>
<reference evidence="14 15" key="1">
    <citation type="journal article" date="2007" name="Nature">
        <title>Evolution of genes and genomes on the Drosophila phylogeny.</title>
        <authorList>
            <consortium name="Drosophila 12 Genomes Consortium"/>
            <person name="Clark A.G."/>
            <person name="Eisen M.B."/>
            <person name="Smith D.R."/>
            <person name="Bergman C.M."/>
            <person name="Oliver B."/>
            <person name="Markow T.A."/>
            <person name="Kaufman T.C."/>
            <person name="Kellis M."/>
            <person name="Gelbart W."/>
            <person name="Iyer V.N."/>
            <person name="Pollard D.A."/>
            <person name="Sackton T.B."/>
            <person name="Larracuente A.M."/>
            <person name="Singh N.D."/>
            <person name="Abad J.P."/>
            <person name="Abt D.N."/>
            <person name="Adryan B."/>
            <person name="Aguade M."/>
            <person name="Akashi H."/>
            <person name="Anderson W.W."/>
            <person name="Aquadro C.F."/>
            <person name="Ardell D.H."/>
            <person name="Arguello R."/>
            <person name="Artieri C.G."/>
            <person name="Barbash D.A."/>
            <person name="Barker D."/>
            <person name="Barsanti P."/>
            <person name="Batterham P."/>
            <person name="Batzoglou S."/>
            <person name="Begun D."/>
            <person name="Bhutkar A."/>
            <person name="Blanco E."/>
            <person name="Bosak S.A."/>
            <person name="Bradley R.K."/>
            <person name="Brand A.D."/>
            <person name="Brent M.R."/>
            <person name="Brooks A.N."/>
            <person name="Brown R.H."/>
            <person name="Butlin R.K."/>
            <person name="Caggese C."/>
            <person name="Calvi B.R."/>
            <person name="Bernardo de Carvalho A."/>
            <person name="Caspi A."/>
            <person name="Castrezana S."/>
            <person name="Celniker S.E."/>
            <person name="Chang J.L."/>
            <person name="Chapple C."/>
            <person name="Chatterji S."/>
            <person name="Chinwalla A."/>
            <person name="Civetta A."/>
            <person name="Clifton S.W."/>
            <person name="Comeron J.M."/>
            <person name="Costello J.C."/>
            <person name="Coyne J.A."/>
            <person name="Daub J."/>
            <person name="David R.G."/>
            <person name="Delcher A.L."/>
            <person name="Delehaunty K."/>
            <person name="Do C.B."/>
            <person name="Ebling H."/>
            <person name="Edwards K."/>
            <person name="Eickbush T."/>
            <person name="Evans J.D."/>
            <person name="Filipski A."/>
            <person name="Findeiss S."/>
            <person name="Freyhult E."/>
            <person name="Fulton L."/>
            <person name="Fulton R."/>
            <person name="Garcia A.C."/>
            <person name="Gardiner A."/>
            <person name="Garfield D.A."/>
            <person name="Garvin B.E."/>
            <person name="Gibson G."/>
            <person name="Gilbert D."/>
            <person name="Gnerre S."/>
            <person name="Godfrey J."/>
            <person name="Good R."/>
            <person name="Gotea V."/>
            <person name="Gravely B."/>
            <person name="Greenberg A.J."/>
            <person name="Griffiths-Jones S."/>
            <person name="Gross S."/>
            <person name="Guigo R."/>
            <person name="Gustafson E.A."/>
            <person name="Haerty W."/>
            <person name="Hahn M.W."/>
            <person name="Halligan D.L."/>
            <person name="Halpern A.L."/>
            <person name="Halter G.M."/>
            <person name="Han M.V."/>
            <person name="Heger A."/>
            <person name="Hillier L."/>
            <person name="Hinrichs A.S."/>
            <person name="Holmes I."/>
            <person name="Hoskins R.A."/>
            <person name="Hubisz M.J."/>
            <person name="Hultmark D."/>
            <person name="Huntley M.A."/>
            <person name="Jaffe D.B."/>
            <person name="Jagadeeshan S."/>
            <person name="Jeck W.R."/>
            <person name="Johnson J."/>
            <person name="Jones C.D."/>
            <person name="Jordan W.C."/>
            <person name="Karpen G.H."/>
            <person name="Kataoka E."/>
            <person name="Keightley P.D."/>
            <person name="Kheradpour P."/>
            <person name="Kirkness E.F."/>
            <person name="Koerich L.B."/>
            <person name="Kristiansen K."/>
            <person name="Kudrna D."/>
            <person name="Kulathinal R.J."/>
            <person name="Kumar S."/>
            <person name="Kwok R."/>
            <person name="Lander E."/>
            <person name="Langley C.H."/>
            <person name="Lapoint R."/>
            <person name="Lazzaro B.P."/>
            <person name="Lee S.J."/>
            <person name="Levesque L."/>
            <person name="Li R."/>
            <person name="Lin C.F."/>
            <person name="Lin M.F."/>
            <person name="Lindblad-Toh K."/>
            <person name="Llopart A."/>
            <person name="Long M."/>
            <person name="Low L."/>
            <person name="Lozovsky E."/>
            <person name="Lu J."/>
            <person name="Luo M."/>
            <person name="Machado C.A."/>
            <person name="Makalowski W."/>
            <person name="Marzo M."/>
            <person name="Matsuda M."/>
            <person name="Matzkin L."/>
            <person name="McAllister B."/>
            <person name="McBride C.S."/>
            <person name="McKernan B."/>
            <person name="McKernan K."/>
            <person name="Mendez-Lago M."/>
            <person name="Minx P."/>
            <person name="Mollenhauer M.U."/>
            <person name="Montooth K."/>
            <person name="Mount S.M."/>
            <person name="Mu X."/>
            <person name="Myers E."/>
            <person name="Negre B."/>
            <person name="Newfeld S."/>
            <person name="Nielsen R."/>
            <person name="Noor M.A."/>
            <person name="O'Grady P."/>
            <person name="Pachter L."/>
            <person name="Papaceit M."/>
            <person name="Parisi M.J."/>
            <person name="Parisi M."/>
            <person name="Parts L."/>
            <person name="Pedersen J.S."/>
            <person name="Pesole G."/>
            <person name="Phillippy A.M."/>
            <person name="Ponting C.P."/>
            <person name="Pop M."/>
            <person name="Porcelli D."/>
            <person name="Powell J.R."/>
            <person name="Prohaska S."/>
            <person name="Pruitt K."/>
            <person name="Puig M."/>
            <person name="Quesneville H."/>
            <person name="Ram K.R."/>
            <person name="Rand D."/>
            <person name="Rasmussen M.D."/>
            <person name="Reed L.K."/>
            <person name="Reenan R."/>
            <person name="Reily A."/>
            <person name="Remington K.A."/>
            <person name="Rieger T.T."/>
            <person name="Ritchie M.G."/>
            <person name="Robin C."/>
            <person name="Rogers Y.H."/>
            <person name="Rohde C."/>
            <person name="Rozas J."/>
            <person name="Rubenfield M.J."/>
            <person name="Ruiz A."/>
            <person name="Russo S."/>
            <person name="Salzberg S.L."/>
            <person name="Sanchez-Gracia A."/>
            <person name="Saranga D.J."/>
            <person name="Sato H."/>
            <person name="Schaeffer S.W."/>
            <person name="Schatz M.C."/>
            <person name="Schlenke T."/>
            <person name="Schwartz R."/>
            <person name="Segarra C."/>
            <person name="Singh R.S."/>
            <person name="Sirot L."/>
            <person name="Sirota M."/>
            <person name="Sisneros N.B."/>
            <person name="Smith C.D."/>
            <person name="Smith T.F."/>
            <person name="Spieth J."/>
            <person name="Stage D.E."/>
            <person name="Stark A."/>
            <person name="Stephan W."/>
            <person name="Strausberg R.L."/>
            <person name="Strempel S."/>
            <person name="Sturgill D."/>
            <person name="Sutton G."/>
            <person name="Sutton G.G."/>
            <person name="Tao W."/>
            <person name="Teichmann S."/>
            <person name="Tobari Y.N."/>
            <person name="Tomimura Y."/>
            <person name="Tsolas J.M."/>
            <person name="Valente V.L."/>
            <person name="Venter E."/>
            <person name="Venter J.C."/>
            <person name="Vicario S."/>
            <person name="Vieira F.G."/>
            <person name="Vilella A.J."/>
            <person name="Villasante A."/>
            <person name="Walenz B."/>
            <person name="Wang J."/>
            <person name="Wasserman M."/>
            <person name="Watts T."/>
            <person name="Wilson D."/>
            <person name="Wilson R.K."/>
            <person name="Wing R.A."/>
            <person name="Wolfner M.F."/>
            <person name="Wong A."/>
            <person name="Wong G.K."/>
            <person name="Wu C.I."/>
            <person name="Wu G."/>
            <person name="Yamamoto D."/>
            <person name="Yang H.P."/>
            <person name="Yang S.P."/>
            <person name="Yorke J.A."/>
            <person name="Yoshida K."/>
            <person name="Zdobnov E."/>
            <person name="Zhang P."/>
            <person name="Zhang Y."/>
            <person name="Zimin A.V."/>
            <person name="Baldwin J."/>
            <person name="Abdouelleil A."/>
            <person name="Abdulkadir J."/>
            <person name="Abebe A."/>
            <person name="Abera B."/>
            <person name="Abreu J."/>
            <person name="Acer S.C."/>
            <person name="Aftuck L."/>
            <person name="Alexander A."/>
            <person name="An P."/>
            <person name="Anderson E."/>
            <person name="Anderson S."/>
            <person name="Arachi H."/>
            <person name="Azer M."/>
            <person name="Bachantsang P."/>
            <person name="Barry A."/>
            <person name="Bayul T."/>
            <person name="Berlin A."/>
            <person name="Bessette D."/>
            <person name="Bloom T."/>
            <person name="Blye J."/>
            <person name="Boguslavskiy L."/>
            <person name="Bonnet C."/>
            <person name="Boukhgalter B."/>
            <person name="Bourzgui I."/>
            <person name="Brown A."/>
            <person name="Cahill P."/>
            <person name="Channer S."/>
            <person name="Cheshatsang Y."/>
            <person name="Chuda L."/>
            <person name="Citroen M."/>
            <person name="Collymore A."/>
            <person name="Cooke P."/>
            <person name="Costello M."/>
            <person name="D'Aco K."/>
            <person name="Daza R."/>
            <person name="De Haan G."/>
            <person name="DeGray S."/>
            <person name="DeMaso C."/>
            <person name="Dhargay N."/>
            <person name="Dooley K."/>
            <person name="Dooley E."/>
            <person name="Doricent M."/>
            <person name="Dorje P."/>
            <person name="Dorjee K."/>
            <person name="Dupes A."/>
            <person name="Elong R."/>
            <person name="Falk J."/>
            <person name="Farina A."/>
            <person name="Faro S."/>
            <person name="Ferguson D."/>
            <person name="Fisher S."/>
            <person name="Foley C.D."/>
            <person name="Franke A."/>
            <person name="Friedrich D."/>
            <person name="Gadbois L."/>
            <person name="Gearin G."/>
            <person name="Gearin C.R."/>
            <person name="Giannoukos G."/>
            <person name="Goode T."/>
            <person name="Graham J."/>
            <person name="Grandbois E."/>
            <person name="Grewal S."/>
            <person name="Gyaltsen K."/>
            <person name="Hafez N."/>
            <person name="Hagos B."/>
            <person name="Hall J."/>
            <person name="Henson C."/>
            <person name="Hollinger A."/>
            <person name="Honan T."/>
            <person name="Huard M.D."/>
            <person name="Hughes L."/>
            <person name="Hurhula B."/>
            <person name="Husby M.E."/>
            <person name="Kamat A."/>
            <person name="Kanga B."/>
            <person name="Kashin S."/>
            <person name="Khazanovich D."/>
            <person name="Kisner P."/>
            <person name="Lance K."/>
            <person name="Lara M."/>
            <person name="Lee W."/>
            <person name="Lennon N."/>
            <person name="Letendre F."/>
            <person name="LeVine R."/>
            <person name="Lipovsky A."/>
            <person name="Liu X."/>
            <person name="Liu J."/>
            <person name="Liu S."/>
            <person name="Lokyitsang T."/>
            <person name="Lokyitsang Y."/>
            <person name="Lubonja R."/>
            <person name="Lui A."/>
            <person name="MacDonald P."/>
            <person name="Magnisalis V."/>
            <person name="Maru K."/>
            <person name="Matthews C."/>
            <person name="McCusker W."/>
            <person name="McDonough S."/>
            <person name="Mehta T."/>
            <person name="Meldrim J."/>
            <person name="Meneus L."/>
            <person name="Mihai O."/>
            <person name="Mihalev A."/>
            <person name="Mihova T."/>
            <person name="Mittelman R."/>
            <person name="Mlenga V."/>
            <person name="Montmayeur A."/>
            <person name="Mulrain L."/>
            <person name="Navidi A."/>
            <person name="Naylor J."/>
            <person name="Negash T."/>
            <person name="Nguyen T."/>
            <person name="Nguyen N."/>
            <person name="Nicol R."/>
            <person name="Norbu C."/>
            <person name="Norbu N."/>
            <person name="Novod N."/>
            <person name="O'Neill B."/>
            <person name="Osman S."/>
            <person name="Markiewicz E."/>
            <person name="Oyono O.L."/>
            <person name="Patti C."/>
            <person name="Phunkhang P."/>
            <person name="Pierre F."/>
            <person name="Priest M."/>
            <person name="Raghuraman S."/>
            <person name="Rege F."/>
            <person name="Reyes R."/>
            <person name="Rise C."/>
            <person name="Rogov P."/>
            <person name="Ross K."/>
            <person name="Ryan E."/>
            <person name="Settipalli S."/>
            <person name="Shea T."/>
            <person name="Sherpa N."/>
            <person name="Shi L."/>
            <person name="Shih D."/>
            <person name="Sparrow T."/>
            <person name="Spaulding J."/>
            <person name="Stalker J."/>
            <person name="Stange-Thomann N."/>
            <person name="Stavropoulos S."/>
            <person name="Stone C."/>
            <person name="Strader C."/>
            <person name="Tesfaye S."/>
            <person name="Thomson T."/>
            <person name="Thoulutsang Y."/>
            <person name="Thoulutsang D."/>
            <person name="Topham K."/>
            <person name="Topping I."/>
            <person name="Tsamla T."/>
            <person name="Vassiliev H."/>
            <person name="Vo A."/>
            <person name="Wangchuk T."/>
            <person name="Wangdi T."/>
            <person name="Weiand M."/>
            <person name="Wilkinson J."/>
            <person name="Wilson A."/>
            <person name="Yadav S."/>
            <person name="Young G."/>
            <person name="Yu Q."/>
            <person name="Zembek L."/>
            <person name="Zhong D."/>
            <person name="Zimmer A."/>
            <person name="Zwirko Z."/>
            <person name="Jaffe D.B."/>
            <person name="Alvarez P."/>
            <person name="Brockman W."/>
            <person name="Butler J."/>
            <person name="Chin C."/>
            <person name="Gnerre S."/>
            <person name="Grabherr M."/>
            <person name="Kleber M."/>
            <person name="Mauceli E."/>
            <person name="MacCallum I."/>
        </authorList>
    </citation>
    <scope>NUCLEOTIDE SEQUENCE [LARGE SCALE GENOMIC DNA]</scope>
    <source>
        <strain evidence="15">Tucson 15010-1051.87</strain>
    </source>
</reference>
<keyword evidence="2" id="KW-1003">Cell membrane</keyword>
<evidence type="ECO:0000313" key="14">
    <source>
        <dbReference type="EMBL" id="EDW61703.2"/>
    </source>
</evidence>
<name>B4LKB2_DROVI</name>
<proteinExistence type="inferred from homology"/>
<evidence type="ECO:0000256" key="11">
    <source>
        <dbReference type="ARBA" id="ARBA00037946"/>
    </source>
</evidence>
<dbReference type="PANTHER" id="PTHR21137">
    <property type="entry name" value="ODORANT RECEPTOR"/>
    <property type="match status" value="1"/>
</dbReference>
<accession>B4LKB2</accession>
<keyword evidence="4 13" id="KW-0812">Transmembrane</keyword>
<dbReference type="OrthoDB" id="5846619at2759"/>
<feature type="transmembrane region" description="Helical" evidence="13">
    <location>
        <begin position="166"/>
        <end position="186"/>
    </location>
</feature>
<feature type="transmembrane region" description="Helical" evidence="13">
    <location>
        <begin position="654"/>
        <end position="677"/>
    </location>
</feature>
<feature type="transmembrane region" description="Helical" evidence="13">
    <location>
        <begin position="41"/>
        <end position="62"/>
    </location>
</feature>
<dbReference type="Proteomes" id="UP000008792">
    <property type="component" value="Unassembled WGS sequence"/>
</dbReference>
<dbReference type="eggNOG" id="ENOG502SV87">
    <property type="taxonomic scope" value="Eukaryota"/>
</dbReference>
<keyword evidence="7 13" id="KW-0472">Membrane</keyword>
<evidence type="ECO:0000256" key="2">
    <source>
        <dbReference type="ARBA" id="ARBA00022475"/>
    </source>
</evidence>
<evidence type="ECO:0000256" key="7">
    <source>
        <dbReference type="ARBA" id="ARBA00023136"/>
    </source>
</evidence>
<organism evidence="14 15">
    <name type="scientific">Drosophila virilis</name>
    <name type="common">Fruit fly</name>
    <dbReference type="NCBI Taxonomy" id="7244"/>
    <lineage>
        <taxon>Eukaryota</taxon>
        <taxon>Metazoa</taxon>
        <taxon>Ecdysozoa</taxon>
        <taxon>Arthropoda</taxon>
        <taxon>Hexapoda</taxon>
        <taxon>Insecta</taxon>
        <taxon>Pterygota</taxon>
        <taxon>Neoptera</taxon>
        <taxon>Endopterygota</taxon>
        <taxon>Diptera</taxon>
        <taxon>Brachycera</taxon>
        <taxon>Muscomorpha</taxon>
        <taxon>Ephydroidea</taxon>
        <taxon>Drosophilidae</taxon>
        <taxon>Drosophila</taxon>
    </lineage>
</organism>
<evidence type="ECO:0000256" key="5">
    <source>
        <dbReference type="ARBA" id="ARBA00022725"/>
    </source>
</evidence>
<evidence type="ECO:0008006" key="16">
    <source>
        <dbReference type="Google" id="ProtNLM"/>
    </source>
</evidence>
<evidence type="ECO:0000256" key="1">
    <source>
        <dbReference type="ARBA" id="ARBA00004651"/>
    </source>
</evidence>
<evidence type="ECO:0000256" key="10">
    <source>
        <dbReference type="ARBA" id="ARBA00037764"/>
    </source>
</evidence>
<dbReference type="GO" id="GO:0005886">
    <property type="term" value="C:plasma membrane"/>
    <property type="evidence" value="ECO:0007669"/>
    <property type="project" value="UniProtKB-SubCell"/>
</dbReference>
<feature type="transmembrane region" description="Helical" evidence="13">
    <location>
        <begin position="501"/>
        <end position="520"/>
    </location>
</feature>
<evidence type="ECO:0000313" key="15">
    <source>
        <dbReference type="Proteomes" id="UP000008792"/>
    </source>
</evidence>
<keyword evidence="6 13" id="KW-1133">Transmembrane helix</keyword>
<feature type="transmembrane region" description="Helical" evidence="13">
    <location>
        <begin position="545"/>
        <end position="573"/>
    </location>
</feature>
<evidence type="ECO:0000256" key="8">
    <source>
        <dbReference type="ARBA" id="ARBA00023170"/>
    </source>
</evidence>
<comment type="subunit">
    <text evidence="12">Interacts with Orco. Complexes exist early in the endomembrane system in olfactory sensory neurons (OSNs), coupling these complexes to the conserved ciliary trafficking pathway.</text>
</comment>
<keyword evidence="3" id="KW-0716">Sensory transduction</keyword>
<gene>
    <name evidence="14" type="primary">Dvir\GJ22195</name>
    <name evidence="14" type="ORF">Dvir_GJ22195</name>
</gene>
<dbReference type="Pfam" id="PF02949">
    <property type="entry name" value="7tm_6"/>
    <property type="match status" value="2"/>
</dbReference>
<protein>
    <recommendedName>
        <fullName evidence="16">Odorant receptor</fullName>
    </recommendedName>
</protein>
<evidence type="ECO:0000256" key="9">
    <source>
        <dbReference type="ARBA" id="ARBA00023224"/>
    </source>
</evidence>
<keyword evidence="15" id="KW-1185">Reference proteome</keyword>
<evidence type="ECO:0000256" key="13">
    <source>
        <dbReference type="SAM" id="Phobius"/>
    </source>
</evidence>
<feature type="transmembrane region" description="Helical" evidence="13">
    <location>
        <begin position="436"/>
        <end position="457"/>
    </location>
</feature>
<evidence type="ECO:0000256" key="12">
    <source>
        <dbReference type="ARBA" id="ARBA00038679"/>
    </source>
</evidence>
<dbReference type="EMBL" id="CH940648">
    <property type="protein sequence ID" value="EDW61703.2"/>
    <property type="molecule type" value="Genomic_DNA"/>
</dbReference>
<sequence>MNLSFDRSVEVFYTGQKRILDWYSLWPQQVRWKRVLHGINFWLVFGFRMMILNFMLVMYIGINIRHMSEVMKGFFLLATSVSYSIKCNNVALLQILANLHDPLFRPGSPEEQRIFVDARELSRTVRNFYGTFSLCTLSTMLFTQYIIDNSELPLVSYDPFNGAPGSFWYCILYIYQCVSLSTGCFMNISVDSLCCSICIFIRCQLDILALRLQNIGHNCDLEGTKKGAEVERLLKNCICYHMKIVQLAADTEALVNKPISAQIFCSVLVLTANFYAMTQLSDEKLFLMKMVNYQVCMLMQIFILCYFAGEITQRSLGLPHDLYRSNWVDWQRSNRRLLLMLMQRLDIPIRMRTINASHAFDLELFGSQAEHQKITSAFYKYQVWYFDMLGMWRLHLSATWQQHIWHQLRCCLMLGIVSIMLLFFAIRVLANIDQLSVILQVFFMFATELSCMSKLLSIKLQNEQHARLIDEMHSSCFRPRSGKESLIYRRGAQRTVKWRNLYAWSSVLAASLILVTQWFVDNNALPLSMYEPCDLARPGCYYGLYLYQVLSLMPTCWINIAFDSISGSFLFFLETQLAMLAARLESLGAVVTPLDDQRIALELRDCCLHYGRIVRLKDLVDGFIKVPGSVQMLCSVLVLVSNFYAISIRTKETAFMIMMASYQFVMLLQIFIICYGADEMSHQSALLSHALYSSDWTTWSKSNRKMSLLMMLRFNAPLQMHTLNHSQSFNSTTFASIVNCSYSYFALLKRVNS</sequence>
<feature type="transmembrane region" description="Helical" evidence="13">
    <location>
        <begin position="290"/>
        <end position="309"/>
    </location>
</feature>
<comment type="function">
    <text evidence="10">Odorant receptor which mediates acceptance or avoidance behavior, depending on its substrates. The odorant receptor repertoire encodes a large collection of odor stimuli that vary widely in identity, intensity, and duration. May form a complex with Orco to form odorant-sensing units, providing sensitive and prolonged odorant signaling and calcium permeability.</text>
</comment>
<evidence type="ECO:0000256" key="3">
    <source>
        <dbReference type="ARBA" id="ARBA00022606"/>
    </source>
</evidence>
<dbReference type="InterPro" id="IPR004117">
    <property type="entry name" value="7tm6_olfct_rcpt"/>
</dbReference>
<dbReference type="PANTHER" id="PTHR21137:SF37">
    <property type="entry name" value="ODORANT RECEPTOR 46A, ISOFORM B-RELATED"/>
    <property type="match status" value="1"/>
</dbReference>
<dbReference type="STRING" id="7244.B4LKB2"/>
<comment type="similarity">
    <text evidence="11">Belongs to the insect chemoreceptor superfamily. Heteromeric odorant receptor channel (TC 1.A.69) family. Or2a subfamily.</text>
</comment>
<dbReference type="GO" id="GO:0004984">
    <property type="term" value="F:olfactory receptor activity"/>
    <property type="evidence" value="ECO:0007669"/>
    <property type="project" value="InterPro"/>
</dbReference>
<keyword evidence="9" id="KW-0807">Transducer</keyword>
<comment type="subcellular location">
    <subcellularLocation>
        <location evidence="1">Cell membrane</location>
        <topology evidence="1">Multi-pass membrane protein</topology>
    </subcellularLocation>
</comment>
<dbReference type="AlphaFoldDB" id="B4LKB2"/>
<evidence type="ECO:0000256" key="6">
    <source>
        <dbReference type="ARBA" id="ARBA00022989"/>
    </source>
</evidence>
<dbReference type="FunCoup" id="B4LKB2">
    <property type="interactions" value="29"/>
</dbReference>
<feature type="transmembrane region" description="Helical" evidence="13">
    <location>
        <begin position="259"/>
        <end position="278"/>
    </location>
</feature>
<dbReference type="HOGENOM" id="CLU_378694_0_0_1"/>
<dbReference type="InParanoid" id="B4LKB2"/>
<feature type="transmembrane region" description="Helical" evidence="13">
    <location>
        <begin position="630"/>
        <end position="648"/>
    </location>
</feature>
<evidence type="ECO:0000256" key="4">
    <source>
        <dbReference type="ARBA" id="ARBA00022692"/>
    </source>
</evidence>
<dbReference type="GO" id="GO:0005549">
    <property type="term" value="F:odorant binding"/>
    <property type="evidence" value="ECO:0007669"/>
    <property type="project" value="InterPro"/>
</dbReference>
<feature type="transmembrane region" description="Helical" evidence="13">
    <location>
        <begin position="410"/>
        <end position="430"/>
    </location>
</feature>